<reference evidence="1 2" key="1">
    <citation type="journal article" date="2014" name="BMC Genomics">
        <title>Comparison of environmental and isolate Sulfobacillus genomes reveals diverse carbon, sulfur, nitrogen, and hydrogen metabolisms.</title>
        <authorList>
            <person name="Justice N.B."/>
            <person name="Norman A."/>
            <person name="Brown C.T."/>
            <person name="Singh A."/>
            <person name="Thomas B.C."/>
            <person name="Banfield J.F."/>
        </authorList>
    </citation>
    <scope>NUCLEOTIDE SEQUENCE [LARGE SCALE GENOMIC DNA]</scope>
    <source>
        <strain evidence="1">AMDSBA1</strain>
    </source>
</reference>
<evidence type="ECO:0000313" key="2">
    <source>
        <dbReference type="Proteomes" id="UP000242699"/>
    </source>
</evidence>
<proteinExistence type="predicted"/>
<dbReference type="Proteomes" id="UP000242699">
    <property type="component" value="Unassembled WGS sequence"/>
</dbReference>
<dbReference type="Gene3D" id="2.60.40.420">
    <property type="entry name" value="Cupredoxins - blue copper proteins"/>
    <property type="match status" value="1"/>
</dbReference>
<gene>
    <name evidence="1" type="ORF">C7B43_19105</name>
</gene>
<dbReference type="EMBL" id="PXYT01000079">
    <property type="protein sequence ID" value="PSR24417.1"/>
    <property type="molecule type" value="Genomic_DNA"/>
</dbReference>
<dbReference type="InterPro" id="IPR008972">
    <property type="entry name" value="Cupredoxin"/>
</dbReference>
<dbReference type="SUPFAM" id="SSF49503">
    <property type="entry name" value="Cupredoxins"/>
    <property type="match status" value="1"/>
</dbReference>
<protein>
    <submittedName>
        <fullName evidence="1">Uncharacterized protein</fullName>
    </submittedName>
</protein>
<sequence length="173" mass="18416">MRVGAKWTGVAVIGALSLVLAGCGSPNLTAAKWMTIHPSSKTIDLKVESTYSSSQQSSVLDGFTRGGMVVTIPEGYHVKMDFINHGPIPESIGVYRRHHLAFPGAGESYRQIAVKPTAGILPGQHRLYKFTATKVGTYMLADWLNGGKTTPTSDIWDTVKVVSGGNPSVSPSS</sequence>
<comment type="caution">
    <text evidence="1">The sequence shown here is derived from an EMBL/GenBank/DDBJ whole genome shotgun (WGS) entry which is preliminary data.</text>
</comment>
<name>A0A2T2WQA2_9FIRM</name>
<accession>A0A2T2WQA2</accession>
<dbReference type="PROSITE" id="PS51257">
    <property type="entry name" value="PROKAR_LIPOPROTEIN"/>
    <property type="match status" value="1"/>
</dbReference>
<dbReference type="AlphaFoldDB" id="A0A2T2WQA2"/>
<evidence type="ECO:0000313" key="1">
    <source>
        <dbReference type="EMBL" id="PSR24417.1"/>
    </source>
</evidence>
<organism evidence="1 2">
    <name type="scientific">Sulfobacillus benefaciens</name>
    <dbReference type="NCBI Taxonomy" id="453960"/>
    <lineage>
        <taxon>Bacteria</taxon>
        <taxon>Bacillati</taxon>
        <taxon>Bacillota</taxon>
        <taxon>Clostridia</taxon>
        <taxon>Eubacteriales</taxon>
        <taxon>Clostridiales Family XVII. Incertae Sedis</taxon>
        <taxon>Sulfobacillus</taxon>
    </lineage>
</organism>